<evidence type="ECO:0000256" key="1">
    <source>
        <dbReference type="SAM" id="MobiDB-lite"/>
    </source>
</evidence>
<dbReference type="InterPro" id="IPR027842">
    <property type="entry name" value="HAM1-like_C"/>
</dbReference>
<accession>A0AAN9YVR1</accession>
<keyword evidence="5" id="KW-1185">Reference proteome</keyword>
<evidence type="ECO:0000259" key="3">
    <source>
        <dbReference type="Pfam" id="PF19343"/>
    </source>
</evidence>
<sequence>MASVNKPLDPKQKEADVNRKLQIYGIFNAFQNGKVPSNEQIDVALNSFLASRALGKPSNKLSEEGRELVADFKEVVNEAKLLLLSKNEGNLLQDFIWQTQQFDAKTVTAPNAPVDKETAKQHGDQALQGLRTLGTLIITNGQFRKLLKDATVLIRDMAGDAATSAATKVRPSGDALANLDEPAQDNTWHDAPDFSKATVKSQLQSVYKGDPKKDAQDVAGTTSSAARGPDGSIDPSSGAQAAANQISSRIPDEKKENVKQTAKETAAAYRARTKDYLSKKMPEERRERTIWRLKKMVLECQQHPDYQEAINTLLDLADEYGSHSKSLATGGTGAVKETRVGLAAAEADLKTLIERFANGTSSDDLWASINTIYEDADRDPELKDWFKAINTYIRRSLKEEGYILDEESNQEWNRLYDHGDYLLREKYKVHTHRIVDEIKFLADQFDQDPQNKSFAASVEKLFKNLGSDDSGKPTFKPHLVKDLTDVIIPAALENIAYIPVPRIEYSDPQIDAVIENLVLESDNFMPNVLEVASDNYFRWGRKKIASKNKNSIDIKVTGIQMDLRDVSFYVKRKQGFPAITDTGIANLFLGGDGFSFRLKLSTADPSDRQNFFKVDKVDVDVKNLQIKLVKSSHKLLFGLFKPMMLKVLRPAVQKVAEKQLKAEFSKLDQLLFQIKQEADRALESAKSDPTNVPNMYKRYADAAQKKILQGKKKAEAVAADKKVNMAVTKEDSIFPDIHLPGGISSKATEYKELARKGEKWESPVFSIGAASKSTTIPSAPAVTRKPHPIDSANGNYNNGHGNGNGANGHYSSGRTVNGKLAAPAQPTTGNHMVTI</sequence>
<proteinExistence type="predicted"/>
<feature type="compositionally biased region" description="Basic and acidic residues" evidence="1">
    <location>
        <begin position="250"/>
        <end position="262"/>
    </location>
</feature>
<feature type="domain" description="HAM1-like C-terminal" evidence="2">
    <location>
        <begin position="619"/>
        <end position="777"/>
    </location>
</feature>
<feature type="compositionally biased region" description="Polar residues" evidence="1">
    <location>
        <begin position="825"/>
        <end position="835"/>
    </location>
</feature>
<reference evidence="4 5" key="1">
    <citation type="submission" date="2024-02" db="EMBL/GenBank/DDBJ databases">
        <title>De novo assembly and annotation of 12 fungi associated with fruit tree decline syndrome in Ontario, Canada.</title>
        <authorList>
            <person name="Sulman M."/>
            <person name="Ellouze W."/>
            <person name="Ilyukhin E."/>
        </authorList>
    </citation>
    <scope>NUCLEOTIDE SEQUENCE [LARGE SCALE GENOMIC DNA]</scope>
    <source>
        <strain evidence="4 5">M11/M66-122</strain>
    </source>
</reference>
<evidence type="ECO:0000313" key="4">
    <source>
        <dbReference type="EMBL" id="KAK7756184.1"/>
    </source>
</evidence>
<feature type="region of interest" description="Disordered" evidence="1">
    <location>
        <begin position="205"/>
        <end position="266"/>
    </location>
</feature>
<dbReference type="InterPro" id="IPR045967">
    <property type="entry name" value="HAM1-like_N"/>
</dbReference>
<feature type="compositionally biased region" description="Polar residues" evidence="1">
    <location>
        <begin position="234"/>
        <end position="248"/>
    </location>
</feature>
<dbReference type="Pfam" id="PF14613">
    <property type="entry name" value="HAM1_C"/>
    <property type="match status" value="1"/>
</dbReference>
<dbReference type="Proteomes" id="UP001320420">
    <property type="component" value="Unassembled WGS sequence"/>
</dbReference>
<feature type="region of interest" description="Disordered" evidence="1">
    <location>
        <begin position="776"/>
        <end position="835"/>
    </location>
</feature>
<dbReference type="PANTHER" id="PTHR31138">
    <property type="entry name" value="CHROMOSOME 19, WHOLE GENOME SHOTGUN SEQUENCE"/>
    <property type="match status" value="1"/>
</dbReference>
<dbReference type="Pfam" id="PF19343">
    <property type="entry name" value="HAM1_N"/>
    <property type="match status" value="1"/>
</dbReference>
<dbReference type="EMBL" id="JAKJXP020000008">
    <property type="protein sequence ID" value="KAK7756184.1"/>
    <property type="molecule type" value="Genomic_DNA"/>
</dbReference>
<evidence type="ECO:0000259" key="2">
    <source>
        <dbReference type="Pfam" id="PF14613"/>
    </source>
</evidence>
<protein>
    <submittedName>
        <fullName evidence="4">Uncharacterized protein</fullName>
    </submittedName>
</protein>
<dbReference type="PANTHER" id="PTHR31138:SF1">
    <property type="entry name" value="PDZ DOMAIN-CONTAINING PROTEIN"/>
    <property type="match status" value="1"/>
</dbReference>
<name>A0AAN9YVR1_9PEZI</name>
<feature type="domain" description="HAM1-like N-terminal" evidence="3">
    <location>
        <begin position="2"/>
        <end position="606"/>
    </location>
</feature>
<dbReference type="AlphaFoldDB" id="A0AAN9YVR1"/>
<dbReference type="Gene3D" id="3.15.10.10">
    <property type="entry name" value="Bactericidal permeability-increasing protein, domain 1"/>
    <property type="match status" value="1"/>
</dbReference>
<comment type="caution">
    <text evidence="4">The sequence shown here is derived from an EMBL/GenBank/DDBJ whole genome shotgun (WGS) entry which is preliminary data.</text>
</comment>
<gene>
    <name evidence="4" type="ORF">SLS62_001777</name>
</gene>
<organism evidence="4 5">
    <name type="scientific">Diatrype stigma</name>
    <dbReference type="NCBI Taxonomy" id="117547"/>
    <lineage>
        <taxon>Eukaryota</taxon>
        <taxon>Fungi</taxon>
        <taxon>Dikarya</taxon>
        <taxon>Ascomycota</taxon>
        <taxon>Pezizomycotina</taxon>
        <taxon>Sordariomycetes</taxon>
        <taxon>Xylariomycetidae</taxon>
        <taxon>Xylariales</taxon>
        <taxon>Diatrypaceae</taxon>
        <taxon>Diatrype</taxon>
    </lineage>
</organism>
<evidence type="ECO:0000313" key="5">
    <source>
        <dbReference type="Proteomes" id="UP001320420"/>
    </source>
</evidence>